<name>A0A7T8HKD1_CALRO</name>
<keyword evidence="2" id="KW-1185">Reference proteome</keyword>
<gene>
    <name evidence="1" type="ORF">FKW44_012275</name>
</gene>
<dbReference type="Proteomes" id="UP000595437">
    <property type="component" value="Chromosome 8"/>
</dbReference>
<evidence type="ECO:0000313" key="1">
    <source>
        <dbReference type="EMBL" id="QQP51060.1"/>
    </source>
</evidence>
<dbReference type="AlphaFoldDB" id="A0A7T8HKD1"/>
<evidence type="ECO:0000313" key="2">
    <source>
        <dbReference type="Proteomes" id="UP000595437"/>
    </source>
</evidence>
<protein>
    <submittedName>
        <fullName evidence="1">Uncharacterized protein</fullName>
    </submittedName>
</protein>
<organism evidence="1 2">
    <name type="scientific">Caligus rogercresseyi</name>
    <name type="common">Sea louse</name>
    <dbReference type="NCBI Taxonomy" id="217165"/>
    <lineage>
        <taxon>Eukaryota</taxon>
        <taxon>Metazoa</taxon>
        <taxon>Ecdysozoa</taxon>
        <taxon>Arthropoda</taxon>
        <taxon>Crustacea</taxon>
        <taxon>Multicrustacea</taxon>
        <taxon>Hexanauplia</taxon>
        <taxon>Copepoda</taxon>
        <taxon>Siphonostomatoida</taxon>
        <taxon>Caligidae</taxon>
        <taxon>Caligus</taxon>
    </lineage>
</organism>
<accession>A0A7T8HKD1</accession>
<sequence length="52" mass="5811">TCAHGNFVLCLVGKHWKNFNDCSNKGLSYIAGYFAGSLKTSIQFWGNRRVTV</sequence>
<proteinExistence type="predicted"/>
<feature type="non-terminal residue" evidence="1">
    <location>
        <position position="1"/>
    </location>
</feature>
<reference evidence="2" key="1">
    <citation type="submission" date="2021-01" db="EMBL/GenBank/DDBJ databases">
        <title>Caligus Genome Assembly.</title>
        <authorList>
            <person name="Gallardo-Escarate C."/>
        </authorList>
    </citation>
    <scope>NUCLEOTIDE SEQUENCE [LARGE SCALE GENOMIC DNA]</scope>
</reference>
<dbReference type="EMBL" id="CP045897">
    <property type="protein sequence ID" value="QQP51060.1"/>
    <property type="molecule type" value="Genomic_DNA"/>
</dbReference>